<gene>
    <name evidence="1" type="ORF">BP00DRAFT_352338</name>
</gene>
<evidence type="ECO:0000313" key="2">
    <source>
        <dbReference type="Proteomes" id="UP000248817"/>
    </source>
</evidence>
<evidence type="ECO:0000313" key="1">
    <source>
        <dbReference type="EMBL" id="PYI27931.1"/>
    </source>
</evidence>
<reference evidence="1 2" key="1">
    <citation type="submission" date="2018-02" db="EMBL/GenBank/DDBJ databases">
        <title>The genomes of Aspergillus section Nigri reveals drivers in fungal speciation.</title>
        <authorList>
            <consortium name="DOE Joint Genome Institute"/>
            <person name="Vesth T.C."/>
            <person name="Nybo J."/>
            <person name="Theobald S."/>
            <person name="Brandl J."/>
            <person name="Frisvad J.C."/>
            <person name="Nielsen K.F."/>
            <person name="Lyhne E.K."/>
            <person name="Kogle M.E."/>
            <person name="Kuo A."/>
            <person name="Riley R."/>
            <person name="Clum A."/>
            <person name="Nolan M."/>
            <person name="Lipzen A."/>
            <person name="Salamov A."/>
            <person name="Henrissat B."/>
            <person name="Wiebenga A."/>
            <person name="De vries R.P."/>
            <person name="Grigoriev I.V."/>
            <person name="Mortensen U.H."/>
            <person name="Andersen M.R."/>
            <person name="Baker S.E."/>
        </authorList>
    </citation>
    <scope>NUCLEOTIDE SEQUENCE [LARGE SCALE GENOMIC DNA]</scope>
    <source>
        <strain evidence="1 2">CBS 114.80</strain>
    </source>
</reference>
<dbReference type="EMBL" id="KZ825559">
    <property type="protein sequence ID" value="PYI27931.1"/>
    <property type="molecule type" value="Genomic_DNA"/>
</dbReference>
<accession>A0A2V5HVT2</accession>
<keyword evidence="2" id="KW-1185">Reference proteome</keyword>
<organism evidence="1 2">
    <name type="scientific">Aspergillus indologenus CBS 114.80</name>
    <dbReference type="NCBI Taxonomy" id="1450541"/>
    <lineage>
        <taxon>Eukaryota</taxon>
        <taxon>Fungi</taxon>
        <taxon>Dikarya</taxon>
        <taxon>Ascomycota</taxon>
        <taxon>Pezizomycotina</taxon>
        <taxon>Eurotiomycetes</taxon>
        <taxon>Eurotiomycetidae</taxon>
        <taxon>Eurotiales</taxon>
        <taxon>Aspergillaceae</taxon>
        <taxon>Aspergillus</taxon>
        <taxon>Aspergillus subgen. Circumdati</taxon>
    </lineage>
</organism>
<feature type="non-terminal residue" evidence="1">
    <location>
        <position position="1"/>
    </location>
</feature>
<proteinExistence type="predicted"/>
<dbReference type="Proteomes" id="UP000248817">
    <property type="component" value="Unassembled WGS sequence"/>
</dbReference>
<dbReference type="AlphaFoldDB" id="A0A2V5HVT2"/>
<sequence length="89" mass="9765">YHPRCRNYCITVHKAPGIPAGRHPEDTIIGAGRVGASARTNLSGRPFVMGDNRMAWELPCANQVVKGSWCLYKMIVGEQECWSGEGSFA</sequence>
<name>A0A2V5HVT2_9EURO</name>
<protein>
    <submittedName>
        <fullName evidence="1">Uncharacterized protein</fullName>
    </submittedName>
</protein>